<keyword evidence="1" id="KW-1133">Transmembrane helix</keyword>
<comment type="caution">
    <text evidence="2">The sequence shown here is derived from an EMBL/GenBank/DDBJ whole genome shotgun (WGS) entry which is preliminary data.</text>
</comment>
<proteinExistence type="predicted"/>
<feature type="transmembrane region" description="Helical" evidence="1">
    <location>
        <begin position="47"/>
        <end position="68"/>
    </location>
</feature>
<evidence type="ECO:0000313" key="2">
    <source>
        <dbReference type="EMBL" id="KAG6427131.1"/>
    </source>
</evidence>
<keyword evidence="3" id="KW-1185">Reference proteome</keyword>
<reference evidence="2" key="2">
    <citation type="submission" date="2020-08" db="EMBL/GenBank/DDBJ databases">
        <title>Plant Genome Project.</title>
        <authorList>
            <person name="Zhang R.-G."/>
        </authorList>
    </citation>
    <scope>NUCLEOTIDE SEQUENCE</scope>
    <source>
        <strain evidence="2">Huo1</strain>
        <tissue evidence="2">Leaf</tissue>
    </source>
</reference>
<evidence type="ECO:0000313" key="3">
    <source>
        <dbReference type="Proteomes" id="UP000298416"/>
    </source>
</evidence>
<dbReference type="AlphaFoldDB" id="A0A8X8Y6P3"/>
<dbReference type="Proteomes" id="UP000298416">
    <property type="component" value="Unassembled WGS sequence"/>
</dbReference>
<keyword evidence="1" id="KW-0472">Membrane</keyword>
<dbReference type="EMBL" id="PNBA02000004">
    <property type="protein sequence ID" value="KAG6427131.1"/>
    <property type="molecule type" value="Genomic_DNA"/>
</dbReference>
<accession>A0A8X8Y6P3</accession>
<name>A0A8X8Y6P3_SALSN</name>
<organism evidence="2">
    <name type="scientific">Salvia splendens</name>
    <name type="common">Scarlet sage</name>
    <dbReference type="NCBI Taxonomy" id="180675"/>
    <lineage>
        <taxon>Eukaryota</taxon>
        <taxon>Viridiplantae</taxon>
        <taxon>Streptophyta</taxon>
        <taxon>Embryophyta</taxon>
        <taxon>Tracheophyta</taxon>
        <taxon>Spermatophyta</taxon>
        <taxon>Magnoliopsida</taxon>
        <taxon>eudicotyledons</taxon>
        <taxon>Gunneridae</taxon>
        <taxon>Pentapetalae</taxon>
        <taxon>asterids</taxon>
        <taxon>lamiids</taxon>
        <taxon>Lamiales</taxon>
        <taxon>Lamiaceae</taxon>
        <taxon>Nepetoideae</taxon>
        <taxon>Mentheae</taxon>
        <taxon>Salviinae</taxon>
        <taxon>Salvia</taxon>
        <taxon>Salvia subgen. Calosphace</taxon>
        <taxon>core Calosphace</taxon>
    </lineage>
</organism>
<reference evidence="2" key="1">
    <citation type="submission" date="2018-01" db="EMBL/GenBank/DDBJ databases">
        <authorList>
            <person name="Mao J.F."/>
        </authorList>
    </citation>
    <scope>NUCLEOTIDE SEQUENCE</scope>
    <source>
        <strain evidence="2">Huo1</strain>
        <tissue evidence="2">Leaf</tissue>
    </source>
</reference>
<evidence type="ECO:0000256" key="1">
    <source>
        <dbReference type="SAM" id="Phobius"/>
    </source>
</evidence>
<sequence length="86" mass="9820">MFRNRGTGCHVVAAFVMLQTTTIYPRRRASSSNVYATTKMVGFTNLYGVYFAAMAYLLRFCSGLRATMRMEREGKRGRRGGVFFKQ</sequence>
<keyword evidence="1" id="KW-0812">Transmembrane</keyword>
<gene>
    <name evidence="2" type="ORF">SASPL_111371</name>
</gene>
<protein>
    <submittedName>
        <fullName evidence="2">Uncharacterized protein</fullName>
    </submittedName>
</protein>